<dbReference type="PANTHER" id="PTHR12993">
    <property type="entry name" value="N-ACETYLGLUCOSAMINYL-PHOSPHATIDYLINOSITOL DE-N-ACETYLASE-RELATED"/>
    <property type="match status" value="1"/>
</dbReference>
<keyword evidence="3" id="KW-1185">Reference proteome</keyword>
<name>A0A553K1Y3_9ACTN</name>
<dbReference type="GO" id="GO:0016137">
    <property type="term" value="P:glycoside metabolic process"/>
    <property type="evidence" value="ECO:0007669"/>
    <property type="project" value="UniProtKB-ARBA"/>
</dbReference>
<proteinExistence type="predicted"/>
<evidence type="ECO:0000313" key="3">
    <source>
        <dbReference type="Proteomes" id="UP000317638"/>
    </source>
</evidence>
<dbReference type="SUPFAM" id="SSF102588">
    <property type="entry name" value="LmbE-like"/>
    <property type="match status" value="1"/>
</dbReference>
<dbReference type="InterPro" id="IPR003737">
    <property type="entry name" value="GlcNAc_PI_deacetylase-related"/>
</dbReference>
<accession>A0A553K1Y3</accession>
<keyword evidence="1" id="KW-0862">Zinc</keyword>
<dbReference type="InterPro" id="IPR024078">
    <property type="entry name" value="LmbE-like_dom_sf"/>
</dbReference>
<gene>
    <name evidence="2" type="ORF">FOJ82_06235</name>
</gene>
<dbReference type="Pfam" id="PF02585">
    <property type="entry name" value="PIG-L"/>
    <property type="match status" value="1"/>
</dbReference>
<organism evidence="2 3">
    <name type="scientific">Tessaracoccus rhinocerotis</name>
    <dbReference type="NCBI Taxonomy" id="1689449"/>
    <lineage>
        <taxon>Bacteria</taxon>
        <taxon>Bacillati</taxon>
        <taxon>Actinomycetota</taxon>
        <taxon>Actinomycetes</taxon>
        <taxon>Propionibacteriales</taxon>
        <taxon>Propionibacteriaceae</taxon>
        <taxon>Tessaracoccus</taxon>
    </lineage>
</organism>
<dbReference type="RefSeq" id="WP_143937606.1">
    <property type="nucleotide sequence ID" value="NZ_VKKG01000002.1"/>
</dbReference>
<reference evidence="2 3" key="1">
    <citation type="submission" date="2019-07" db="EMBL/GenBank/DDBJ databases">
        <authorList>
            <person name="Zhou L.-Y."/>
        </authorList>
    </citation>
    <scope>NUCLEOTIDE SEQUENCE [LARGE SCALE GENOMIC DNA]</scope>
    <source>
        <strain evidence="2 3">YIM 101269</strain>
    </source>
</reference>
<dbReference type="Gene3D" id="3.40.50.10320">
    <property type="entry name" value="LmbE-like"/>
    <property type="match status" value="1"/>
</dbReference>
<comment type="caution">
    <text evidence="2">The sequence shown here is derived from an EMBL/GenBank/DDBJ whole genome shotgun (WGS) entry which is preliminary data.</text>
</comment>
<protein>
    <submittedName>
        <fullName evidence="2">PIG-L family deacetylase</fullName>
    </submittedName>
</protein>
<dbReference type="EMBL" id="VKKG01000002">
    <property type="protein sequence ID" value="TRY18712.1"/>
    <property type="molecule type" value="Genomic_DNA"/>
</dbReference>
<dbReference type="OrthoDB" id="3514174at2"/>
<dbReference type="AlphaFoldDB" id="A0A553K1Y3"/>
<dbReference type="PANTHER" id="PTHR12993:SF28">
    <property type="entry name" value="LMBE FAMILY PROTEIN"/>
    <property type="match status" value="1"/>
</dbReference>
<dbReference type="GO" id="GO:0016811">
    <property type="term" value="F:hydrolase activity, acting on carbon-nitrogen (but not peptide) bonds, in linear amides"/>
    <property type="evidence" value="ECO:0007669"/>
    <property type="project" value="TreeGrafter"/>
</dbReference>
<evidence type="ECO:0000256" key="1">
    <source>
        <dbReference type="ARBA" id="ARBA00022833"/>
    </source>
</evidence>
<sequence length="219" mass="24164">MTNQFPQDWNKAVVFVAHPDDVEWGMAPAVSHWTRGGKTIEYVLATSGEAGIEGMSPEECGPLREQEQQRAAAHVGVEVVDFLGFPDSRLRNDETLRDAVAKEIDARRPDVVITCYTGPNYTEEIPNQSDHIEFGNAVHDAVASAEHNPRWVFENGPGSTHCVDVEAEDVQRAVASLAEHKVYLEVLNPDKPAFEQATELVEDLATTDDGLLRVGFILK</sequence>
<evidence type="ECO:0000313" key="2">
    <source>
        <dbReference type="EMBL" id="TRY18712.1"/>
    </source>
</evidence>
<dbReference type="Proteomes" id="UP000317638">
    <property type="component" value="Unassembled WGS sequence"/>
</dbReference>